<name>A0A061H1Z8_9BASI</name>
<dbReference type="GeneID" id="19320464"/>
<proteinExistence type="inferred from homology"/>
<evidence type="ECO:0000256" key="2">
    <source>
        <dbReference type="ARBA" id="ARBA00022705"/>
    </source>
</evidence>
<dbReference type="InterPro" id="IPR040663">
    <property type="entry name" value="DNA_pol_D_N"/>
</dbReference>
<organism evidence="6 7">
    <name type="scientific">Pseudozyma flocculosa PF-1</name>
    <dbReference type="NCBI Taxonomy" id="1277687"/>
    <lineage>
        <taxon>Eukaryota</taxon>
        <taxon>Fungi</taxon>
        <taxon>Dikarya</taxon>
        <taxon>Basidiomycota</taxon>
        <taxon>Ustilaginomycotina</taxon>
        <taxon>Ustilaginomycetes</taxon>
        <taxon>Ustilaginales</taxon>
        <taxon>Ustilaginaceae</taxon>
        <taxon>Pseudozyma</taxon>
    </lineage>
</organism>
<reference evidence="6 7" key="1">
    <citation type="journal article" date="2013" name="Plant Cell">
        <title>The transition from a phytopathogenic smut ancestor to an anamorphic biocontrol agent deciphered by comparative whole-genome analysis.</title>
        <authorList>
            <person name="Lefebvre F."/>
            <person name="Joly D.L."/>
            <person name="Labbe C."/>
            <person name="Teichmann B."/>
            <person name="Linning R."/>
            <person name="Belzile F."/>
            <person name="Bakkeren G."/>
            <person name="Belanger R.R."/>
        </authorList>
    </citation>
    <scope>NUCLEOTIDE SEQUENCE [LARGE SCALE GENOMIC DNA]</scope>
    <source>
        <strain evidence="6 7">PF-1</strain>
    </source>
</reference>
<dbReference type="KEGG" id="pfp:PFL1_06386"/>
<feature type="compositionally biased region" description="Basic residues" evidence="3">
    <location>
        <begin position="104"/>
        <end position="119"/>
    </location>
</feature>
<feature type="compositionally biased region" description="Acidic residues" evidence="3">
    <location>
        <begin position="80"/>
        <end position="93"/>
    </location>
</feature>
<dbReference type="PANTHER" id="PTHR10416">
    <property type="entry name" value="DNA POLYMERASE DELTA SUBUNIT 2"/>
    <property type="match status" value="1"/>
</dbReference>
<evidence type="ECO:0000256" key="1">
    <source>
        <dbReference type="ARBA" id="ARBA00006035"/>
    </source>
</evidence>
<comment type="similarity">
    <text evidence="1">Belongs to the DNA polymerase delta/II small subunit family.</text>
</comment>
<dbReference type="AlphaFoldDB" id="A0A061H1Z8"/>
<evidence type="ECO:0000256" key="3">
    <source>
        <dbReference type="SAM" id="MobiDB-lite"/>
    </source>
</evidence>
<evidence type="ECO:0008006" key="8">
    <source>
        <dbReference type="Google" id="ProtNLM"/>
    </source>
</evidence>
<evidence type="ECO:0000259" key="4">
    <source>
        <dbReference type="Pfam" id="PF04042"/>
    </source>
</evidence>
<dbReference type="GO" id="GO:0006271">
    <property type="term" value="P:DNA strand elongation involved in DNA replication"/>
    <property type="evidence" value="ECO:0007669"/>
    <property type="project" value="TreeGrafter"/>
</dbReference>
<protein>
    <recommendedName>
        <fullName evidence="8">DNA polymerase alpha/delta/epsilon subunit B domain-containing protein</fullName>
    </recommendedName>
</protein>
<keyword evidence="2" id="KW-0235">DNA replication</keyword>
<feature type="region of interest" description="Disordered" evidence="3">
    <location>
        <begin position="232"/>
        <end position="252"/>
    </location>
</feature>
<dbReference type="Pfam" id="PF04042">
    <property type="entry name" value="DNA_pol_E_B"/>
    <property type="match status" value="1"/>
</dbReference>
<feature type="domain" description="DNA polymerase delta subunit OB-fold" evidence="5">
    <location>
        <begin position="36"/>
        <end position="222"/>
    </location>
</feature>
<evidence type="ECO:0000259" key="5">
    <source>
        <dbReference type="Pfam" id="PF18018"/>
    </source>
</evidence>
<dbReference type="GO" id="GO:0003677">
    <property type="term" value="F:DNA binding"/>
    <property type="evidence" value="ECO:0007669"/>
    <property type="project" value="InterPro"/>
</dbReference>
<dbReference type="Pfam" id="PF18018">
    <property type="entry name" value="DNA_pol_D_N"/>
    <property type="match status" value="1"/>
</dbReference>
<dbReference type="eggNOG" id="KOG2732">
    <property type="taxonomic scope" value="Eukaryota"/>
</dbReference>
<accession>A0A061H1Z8</accession>
<dbReference type="OrthoDB" id="3763at2759"/>
<evidence type="ECO:0000313" key="6">
    <source>
        <dbReference type="EMBL" id="EPQ26179.1"/>
    </source>
</evidence>
<feature type="region of interest" description="Disordered" evidence="3">
    <location>
        <begin position="71"/>
        <end position="119"/>
    </location>
</feature>
<sequence>MTTAPPLSRKQAAHTDVAALRKPLVVPLGSRSYAKQFAQLYDYRLSYLNKRILHRAHAKWVQGFSSFSQSQSQAALAQGDQDDDHEDDDDDDDPGAHTEAGPSSRKRSRVSMAHPPKHTQRILDVRQGEVCYIVGNLYCAMPLKPDVLEDLTREQWLAPQPARTKFVDPARDELYIEDQSGRVKLVGDAIRPGGRLRPMLITGAVAAVLGTETRAGDFEVVDAVFASLPDASPASAAKDEASDDSVMDGGRDDDAADDGWVVIMSGLAIGGDDSLESEVAMQFLTEWLTGELGSGEDREASSKVVAAIIAGNSMAPPVRNEDETKTKRFGQDVPTYSAAPTLALDQFLTDLCSTMPVHILPGERDPASVAMPQQPIHFALLPRAGRFDSLHRETNPTWIGLDGCRILGTSGQNVDDIFKYVEEGDDGRVEMACRVLEWGHLAPTAPDTLWCYPFKATDPFLIRQRPDVMFLGNQPAYGTALYRFDEDESGGGGGGGGDGDDDEGLEGHGSQGSPATAGRGWKGRACRVVLVPEFVKTHQVVLVNLRSLESRVVDVGTRI</sequence>
<dbReference type="PANTHER" id="PTHR10416:SF0">
    <property type="entry name" value="DNA POLYMERASE DELTA SUBUNIT 2"/>
    <property type="match status" value="1"/>
</dbReference>
<dbReference type="GO" id="GO:0043625">
    <property type="term" value="C:delta DNA polymerase complex"/>
    <property type="evidence" value="ECO:0007669"/>
    <property type="project" value="TreeGrafter"/>
</dbReference>
<dbReference type="InterPro" id="IPR007185">
    <property type="entry name" value="DNA_pol_a/d/e_bsu"/>
</dbReference>
<gene>
    <name evidence="6" type="ORF">PFL1_06386</name>
</gene>
<dbReference type="EMBL" id="KE361647">
    <property type="protein sequence ID" value="EPQ26179.1"/>
    <property type="molecule type" value="Genomic_DNA"/>
</dbReference>
<dbReference type="Gene3D" id="3.60.21.50">
    <property type="match status" value="1"/>
</dbReference>
<dbReference type="RefSeq" id="XP_007882118.1">
    <property type="nucleotide sequence ID" value="XM_007883927.1"/>
</dbReference>
<dbReference type="Gene3D" id="2.40.50.430">
    <property type="match status" value="1"/>
</dbReference>
<dbReference type="Proteomes" id="UP000053664">
    <property type="component" value="Unassembled WGS sequence"/>
</dbReference>
<dbReference type="HOGENOM" id="CLU_021763_1_1_1"/>
<feature type="region of interest" description="Disordered" evidence="3">
    <location>
        <begin position="487"/>
        <end position="519"/>
    </location>
</feature>
<evidence type="ECO:0000313" key="7">
    <source>
        <dbReference type="Proteomes" id="UP000053664"/>
    </source>
</evidence>
<feature type="domain" description="DNA polymerase alpha/delta/epsilon subunit B" evidence="4">
    <location>
        <begin position="261"/>
        <end position="478"/>
    </location>
</feature>
<dbReference type="InterPro" id="IPR024826">
    <property type="entry name" value="DNA_pol_delta/II_ssu"/>
</dbReference>